<feature type="transmembrane region" description="Helical" evidence="1">
    <location>
        <begin position="244"/>
        <end position="261"/>
    </location>
</feature>
<gene>
    <name evidence="2" type="ORF">SAMN05192533_101325</name>
</gene>
<feature type="transmembrane region" description="Helical" evidence="1">
    <location>
        <begin position="193"/>
        <end position="211"/>
    </location>
</feature>
<proteinExistence type="predicted"/>
<dbReference type="AlphaFoldDB" id="A0A1H7W9H5"/>
<feature type="transmembrane region" description="Helical" evidence="1">
    <location>
        <begin position="90"/>
        <end position="111"/>
    </location>
</feature>
<feature type="transmembrane region" description="Helical" evidence="1">
    <location>
        <begin position="273"/>
        <end position="298"/>
    </location>
</feature>
<feature type="transmembrane region" description="Helical" evidence="1">
    <location>
        <begin position="117"/>
        <end position="138"/>
    </location>
</feature>
<dbReference type="EMBL" id="FOBW01000001">
    <property type="protein sequence ID" value="SEM18141.1"/>
    <property type="molecule type" value="Genomic_DNA"/>
</dbReference>
<dbReference type="InterPro" id="IPR007820">
    <property type="entry name" value="AbrB_fam"/>
</dbReference>
<keyword evidence="1" id="KW-0812">Transmembrane</keyword>
<accession>A0A1H7W9H5</accession>
<name>A0A1H7W9H5_9BACI</name>
<keyword evidence="3" id="KW-1185">Reference proteome</keyword>
<dbReference type="STRING" id="930146.SAMN05192533_101325"/>
<dbReference type="GO" id="GO:0016020">
    <property type="term" value="C:membrane"/>
    <property type="evidence" value="ECO:0007669"/>
    <property type="project" value="InterPro"/>
</dbReference>
<feature type="transmembrane region" description="Helical" evidence="1">
    <location>
        <begin position="336"/>
        <end position="354"/>
    </location>
</feature>
<dbReference type="PANTHER" id="PTHR38457:SF1">
    <property type="entry name" value="REGULATOR ABRB-RELATED"/>
    <property type="match status" value="1"/>
</dbReference>
<protein>
    <recommendedName>
        <fullName evidence="4">Membrane protein AbrB duplication</fullName>
    </recommendedName>
</protein>
<keyword evidence="1" id="KW-0472">Membrane</keyword>
<feature type="transmembrane region" description="Helical" evidence="1">
    <location>
        <begin position="150"/>
        <end position="173"/>
    </location>
</feature>
<dbReference type="GO" id="GO:0010468">
    <property type="term" value="P:regulation of gene expression"/>
    <property type="evidence" value="ECO:0007669"/>
    <property type="project" value="InterPro"/>
</dbReference>
<feature type="transmembrane region" description="Helical" evidence="1">
    <location>
        <begin position="12"/>
        <end position="38"/>
    </location>
</feature>
<dbReference type="PANTHER" id="PTHR38457">
    <property type="entry name" value="REGULATOR ABRB-RELATED"/>
    <property type="match status" value="1"/>
</dbReference>
<dbReference type="InterPro" id="IPR017516">
    <property type="entry name" value="AbrB_dup"/>
</dbReference>
<dbReference type="Proteomes" id="UP000198553">
    <property type="component" value="Unassembled WGS sequence"/>
</dbReference>
<evidence type="ECO:0008006" key="4">
    <source>
        <dbReference type="Google" id="ProtNLM"/>
    </source>
</evidence>
<feature type="transmembrane region" description="Helical" evidence="1">
    <location>
        <begin position="218"/>
        <end position="238"/>
    </location>
</feature>
<dbReference type="OrthoDB" id="5460360at2"/>
<dbReference type="Pfam" id="PF05145">
    <property type="entry name" value="AbrB"/>
    <property type="match status" value="1"/>
</dbReference>
<keyword evidence="1" id="KW-1133">Transmembrane helix</keyword>
<dbReference type="RefSeq" id="WP_090740510.1">
    <property type="nucleotide sequence ID" value="NZ_FOBW01000001.1"/>
</dbReference>
<evidence type="ECO:0000313" key="2">
    <source>
        <dbReference type="EMBL" id="SEM18141.1"/>
    </source>
</evidence>
<sequence length="372" mass="40664">MNRFWNRANKNTQYLTALVAAFFGGLLFSLIGTPVPWLLGPIMATMVASRFKKVQLSWSPLVRNTGLMIIGYSFGLALTKKALIEISEKLPSMLGLTVLLILFCAGIAYLVSKLTGVDYPTVLTGSIPGGLSQMILFAEEHKGIDLTTVSFLQVARLLMIVFTVPFIMLIGPFSDSTNLNVEFTEVTTFSGPFLPNALIYMGLCILMSFIGQKVHAPTPFLLGPIIATALLNLTSVQAPFLPTWILDVSQLMIGGYIGLLLKPEGLKSKAKMITLALISGVFMILGSMVLSGILIYQYGVSFSTSFLSLAPGGMDQMGILAHETNANVSMVTGYQIFRLLFIFFVVPPFLRWIFLKKKNNTSEEENVKSSAE</sequence>
<evidence type="ECO:0000256" key="1">
    <source>
        <dbReference type="SAM" id="Phobius"/>
    </source>
</evidence>
<reference evidence="3" key="1">
    <citation type="submission" date="2016-10" db="EMBL/GenBank/DDBJ databases">
        <authorList>
            <person name="Varghese N."/>
            <person name="Submissions S."/>
        </authorList>
    </citation>
    <scope>NUCLEOTIDE SEQUENCE [LARGE SCALE GENOMIC DNA]</scope>
    <source>
        <strain evidence="3">B48,IBRC-M 10115,DSM 25386,CECT 8001</strain>
    </source>
</reference>
<evidence type="ECO:0000313" key="3">
    <source>
        <dbReference type="Proteomes" id="UP000198553"/>
    </source>
</evidence>
<feature type="transmembrane region" description="Helical" evidence="1">
    <location>
        <begin position="58"/>
        <end position="78"/>
    </location>
</feature>
<organism evidence="2 3">
    <name type="scientific">Mesobacillus persicus</name>
    <dbReference type="NCBI Taxonomy" id="930146"/>
    <lineage>
        <taxon>Bacteria</taxon>
        <taxon>Bacillati</taxon>
        <taxon>Bacillota</taxon>
        <taxon>Bacilli</taxon>
        <taxon>Bacillales</taxon>
        <taxon>Bacillaceae</taxon>
        <taxon>Mesobacillus</taxon>
    </lineage>
</organism>
<dbReference type="PIRSF" id="PIRSF038991">
    <property type="entry name" value="Protein_AbrB"/>
    <property type="match status" value="1"/>
</dbReference>
<dbReference type="NCBIfam" id="TIGR03082">
    <property type="entry name" value="Gneg_AbrB_dup"/>
    <property type="match status" value="2"/>
</dbReference>